<dbReference type="OrthoDB" id="6710068at2"/>
<dbReference type="PATRIC" id="fig|421052.3.peg.2336"/>
<keyword evidence="1" id="KW-0812">Transmembrane</keyword>
<evidence type="ECO:0000313" key="3">
    <source>
        <dbReference type="Proteomes" id="UP000014568"/>
    </source>
</evidence>
<sequence length="81" mass="9338">MLYRYRYHCACCNHIVGSDTKECPECGSHHIRSPISLWVFCVVACLVVVLLFSLVRFYVQVTHDTSDIPMSKSIFEVIKKN</sequence>
<feature type="transmembrane region" description="Helical" evidence="1">
    <location>
        <begin position="37"/>
        <end position="59"/>
    </location>
</feature>
<keyword evidence="1" id="KW-0472">Membrane</keyword>
<protein>
    <submittedName>
        <fullName evidence="2">Uncharacterized protein</fullName>
    </submittedName>
</protein>
<dbReference type="Proteomes" id="UP000014568">
    <property type="component" value="Unassembled WGS sequence"/>
</dbReference>
<accession>S3MY89</accession>
<evidence type="ECO:0000256" key="1">
    <source>
        <dbReference type="SAM" id="Phobius"/>
    </source>
</evidence>
<dbReference type="RefSeq" id="WP_016656794.1">
    <property type="nucleotide sequence ID" value="NZ_KE340353.1"/>
</dbReference>
<dbReference type="EMBL" id="ATGI01000032">
    <property type="protein sequence ID" value="EPF71363.1"/>
    <property type="molecule type" value="Genomic_DNA"/>
</dbReference>
<proteinExistence type="predicted"/>
<keyword evidence="1" id="KW-1133">Transmembrane helix</keyword>
<dbReference type="AlphaFoldDB" id="S3MY89"/>
<organism evidence="2 3">
    <name type="scientific">Acinetobacter rudis CIP 110305</name>
    <dbReference type="NCBI Taxonomy" id="421052"/>
    <lineage>
        <taxon>Bacteria</taxon>
        <taxon>Pseudomonadati</taxon>
        <taxon>Pseudomonadota</taxon>
        <taxon>Gammaproteobacteria</taxon>
        <taxon>Moraxellales</taxon>
        <taxon>Moraxellaceae</taxon>
        <taxon>Acinetobacter</taxon>
    </lineage>
</organism>
<gene>
    <name evidence="2" type="ORF">F945_02392</name>
</gene>
<keyword evidence="3" id="KW-1185">Reference proteome</keyword>
<comment type="caution">
    <text evidence="2">The sequence shown here is derived from an EMBL/GenBank/DDBJ whole genome shotgun (WGS) entry which is preliminary data.</text>
</comment>
<evidence type="ECO:0000313" key="2">
    <source>
        <dbReference type="EMBL" id="EPF71363.1"/>
    </source>
</evidence>
<dbReference type="HOGENOM" id="CLU_2550575_0_0_6"/>
<name>S3MY89_9GAMM</name>
<reference evidence="2 3" key="1">
    <citation type="submission" date="2013-06" db="EMBL/GenBank/DDBJ databases">
        <title>The Genome Sequence of Acinetobacter rudis CIP 110305.</title>
        <authorList>
            <consortium name="The Broad Institute Genome Sequencing Platform"/>
            <consortium name="The Broad Institute Genome Sequencing Center for Infectious Disease"/>
            <person name="Cerqueira G."/>
            <person name="Feldgarden M."/>
            <person name="Courvalin P."/>
            <person name="Perichon B."/>
            <person name="Grillot-Courvalin C."/>
            <person name="Clermont D."/>
            <person name="Rocha E."/>
            <person name="Yoon E.-J."/>
            <person name="Nemec A."/>
            <person name="Young S.K."/>
            <person name="Zeng Q."/>
            <person name="Gargeya S."/>
            <person name="Fitzgerald M."/>
            <person name="Abouelleil A."/>
            <person name="Alvarado L."/>
            <person name="Berlin A.M."/>
            <person name="Chapman S.B."/>
            <person name="Dewar J."/>
            <person name="Goldberg J."/>
            <person name="Griggs A."/>
            <person name="Gujja S."/>
            <person name="Hansen M."/>
            <person name="Howarth C."/>
            <person name="Imamovic A."/>
            <person name="Larimer J."/>
            <person name="McCowan C."/>
            <person name="Murphy C."/>
            <person name="Pearson M."/>
            <person name="Priest M."/>
            <person name="Roberts A."/>
            <person name="Saif S."/>
            <person name="Shea T."/>
            <person name="Sykes S."/>
            <person name="Wortman J."/>
            <person name="Nusbaum C."/>
            <person name="Birren B."/>
        </authorList>
    </citation>
    <scope>NUCLEOTIDE SEQUENCE [LARGE SCALE GENOMIC DNA]</scope>
    <source>
        <strain evidence="2 3">CIP 110305</strain>
    </source>
</reference>
<dbReference type="eggNOG" id="ENOG5031RG2">
    <property type="taxonomic scope" value="Bacteria"/>
</dbReference>